<feature type="transmembrane region" description="Helical" evidence="1">
    <location>
        <begin position="45"/>
        <end position="66"/>
    </location>
</feature>
<gene>
    <name evidence="2" type="ORF">NCTC12229_01704</name>
</gene>
<protein>
    <submittedName>
        <fullName evidence="2">Uncharacterized protein</fullName>
    </submittedName>
</protein>
<accession>A0A378WSU9</accession>
<name>A0A378WSU9_9NEIS</name>
<sequence length="91" mass="10858">MLDKWVDTFLLLVDRLPLGNKWYAWLVCVPLAACWLLADMDAVLLFFGSNAFMWGMTAAAFIWMWWCCRQLPWIWILPYLCMVKLLFFMIV</sequence>
<dbReference type="RefSeq" id="WP_115134312.1">
    <property type="nucleotide sequence ID" value="NZ_UGRS01000002.1"/>
</dbReference>
<dbReference type="OrthoDB" id="572586at2"/>
<evidence type="ECO:0000256" key="1">
    <source>
        <dbReference type="SAM" id="Phobius"/>
    </source>
</evidence>
<organism evidence="2 3">
    <name type="scientific">Neisseria zoodegmatis</name>
    <dbReference type="NCBI Taxonomy" id="326523"/>
    <lineage>
        <taxon>Bacteria</taxon>
        <taxon>Pseudomonadati</taxon>
        <taxon>Pseudomonadota</taxon>
        <taxon>Betaproteobacteria</taxon>
        <taxon>Neisseriales</taxon>
        <taxon>Neisseriaceae</taxon>
        <taxon>Neisseria</taxon>
    </lineage>
</organism>
<keyword evidence="1" id="KW-1133">Transmembrane helix</keyword>
<dbReference type="EMBL" id="UGRS01000002">
    <property type="protein sequence ID" value="SUA44219.1"/>
    <property type="molecule type" value="Genomic_DNA"/>
</dbReference>
<dbReference type="Proteomes" id="UP000254055">
    <property type="component" value="Unassembled WGS sequence"/>
</dbReference>
<reference evidence="2 3" key="1">
    <citation type="submission" date="2018-06" db="EMBL/GenBank/DDBJ databases">
        <authorList>
            <consortium name="Pathogen Informatics"/>
            <person name="Doyle S."/>
        </authorList>
    </citation>
    <scope>NUCLEOTIDE SEQUENCE [LARGE SCALE GENOMIC DNA]</scope>
    <source>
        <strain evidence="2 3">NCTC12229</strain>
    </source>
</reference>
<feature type="transmembrane region" description="Helical" evidence="1">
    <location>
        <begin position="22"/>
        <end position="38"/>
    </location>
</feature>
<proteinExistence type="predicted"/>
<keyword evidence="1" id="KW-0812">Transmembrane</keyword>
<evidence type="ECO:0000313" key="3">
    <source>
        <dbReference type="Proteomes" id="UP000254055"/>
    </source>
</evidence>
<feature type="transmembrane region" description="Helical" evidence="1">
    <location>
        <begin position="72"/>
        <end position="90"/>
    </location>
</feature>
<dbReference type="AlphaFoldDB" id="A0A378WSU9"/>
<keyword evidence="1" id="KW-0472">Membrane</keyword>
<evidence type="ECO:0000313" key="2">
    <source>
        <dbReference type="EMBL" id="SUA44219.1"/>
    </source>
</evidence>